<feature type="domain" description="RagB/SusD" evidence="6">
    <location>
        <begin position="343"/>
        <end position="425"/>
    </location>
</feature>
<dbReference type="OrthoDB" id="697229at2"/>
<feature type="domain" description="SusD-like N-terminal" evidence="7">
    <location>
        <begin position="78"/>
        <end position="223"/>
    </location>
</feature>
<dbReference type="Gene3D" id="1.25.40.390">
    <property type="match status" value="1"/>
</dbReference>
<dbReference type="InterPro" id="IPR011990">
    <property type="entry name" value="TPR-like_helical_dom_sf"/>
</dbReference>
<dbReference type="Pfam" id="PF07980">
    <property type="entry name" value="SusD_RagB"/>
    <property type="match status" value="1"/>
</dbReference>
<dbReference type="SUPFAM" id="SSF48452">
    <property type="entry name" value="TPR-like"/>
    <property type="match status" value="1"/>
</dbReference>
<gene>
    <name evidence="8" type="ORF">ECE50_024175</name>
</gene>
<sequence length="466" mass="53244">MKRIIQLVLCGSLMIGATSCKKYLEIVPKGQKIPQKFEDYKPMMESKFVHTFDYSNQTIVANEFYLPLSQQIAVNLTTINYNWQEDKSRVDQINDDGGYNDAYRGIFAYNVLVNNVPEATTGSAADKARLVAQARVGRSMLYFYLITSYAKMYDPATSANDPGVVLNLTTDPEGKPQQLSVKSIYDFVLNDMNAAMPDLPKTAENVLYANKGTGFAFLSRVHLFMKNYKQAEAFADSALSYNSNLFDYVKYYNDNKAVIDKPTISINTPKFEFTNPENYIFHYGSQYMQVQGMYISSLRHADSSAYDKGDARFLVNFMTRSMGVGLETIWYYRRMDNVNAGGIRTPEMYYIKAECLARAGRYSEAMTYINTVRRKRILPELYADATASSLEEAMRLIRREKLSEYRGTGLPYLDIRRFNNDPLFRTTITKTEGDKTYSIKPESLLWIMPFSVKALAYNSSLQQNSK</sequence>
<dbReference type="AlphaFoldDB" id="A0A9Q5GNP3"/>
<evidence type="ECO:0000313" key="8">
    <source>
        <dbReference type="EMBL" id="NSL89960.1"/>
    </source>
</evidence>
<protein>
    <submittedName>
        <fullName evidence="8">RagB/SusD family nutrient uptake outer membrane protein</fullName>
    </submittedName>
</protein>
<evidence type="ECO:0000313" key="9">
    <source>
        <dbReference type="Proteomes" id="UP000281028"/>
    </source>
</evidence>
<evidence type="ECO:0000256" key="1">
    <source>
        <dbReference type="ARBA" id="ARBA00004442"/>
    </source>
</evidence>
<keyword evidence="4" id="KW-0472">Membrane</keyword>
<keyword evidence="3" id="KW-0732">Signal</keyword>
<proteinExistence type="inferred from homology"/>
<comment type="subcellular location">
    <subcellularLocation>
        <location evidence="1">Cell outer membrane</location>
    </subcellularLocation>
</comment>
<evidence type="ECO:0000256" key="2">
    <source>
        <dbReference type="ARBA" id="ARBA00006275"/>
    </source>
</evidence>
<accession>A0A9Q5GNP3</accession>
<organism evidence="8 9">
    <name type="scientific">Chitinophaga solisilvae</name>
    <dbReference type="NCBI Taxonomy" id="1233460"/>
    <lineage>
        <taxon>Bacteria</taxon>
        <taxon>Pseudomonadati</taxon>
        <taxon>Bacteroidota</taxon>
        <taxon>Chitinophagia</taxon>
        <taxon>Chitinophagales</taxon>
        <taxon>Chitinophagaceae</taxon>
        <taxon>Chitinophaga</taxon>
    </lineage>
</organism>
<comment type="similarity">
    <text evidence="2">Belongs to the SusD family.</text>
</comment>
<dbReference type="InterPro" id="IPR012944">
    <property type="entry name" value="SusD_RagB_dom"/>
</dbReference>
<dbReference type="InterPro" id="IPR033985">
    <property type="entry name" value="SusD-like_N"/>
</dbReference>
<dbReference type="Pfam" id="PF14322">
    <property type="entry name" value="SusD-like_3"/>
    <property type="match status" value="1"/>
</dbReference>
<dbReference type="EMBL" id="RIAR02000001">
    <property type="protein sequence ID" value="NSL89960.1"/>
    <property type="molecule type" value="Genomic_DNA"/>
</dbReference>
<dbReference type="PROSITE" id="PS51257">
    <property type="entry name" value="PROKAR_LIPOPROTEIN"/>
    <property type="match status" value="1"/>
</dbReference>
<comment type="caution">
    <text evidence="8">The sequence shown here is derived from an EMBL/GenBank/DDBJ whole genome shotgun (WGS) entry which is preliminary data.</text>
</comment>
<evidence type="ECO:0000259" key="6">
    <source>
        <dbReference type="Pfam" id="PF07980"/>
    </source>
</evidence>
<evidence type="ECO:0000256" key="5">
    <source>
        <dbReference type="ARBA" id="ARBA00023237"/>
    </source>
</evidence>
<reference evidence="8" key="1">
    <citation type="submission" date="2020-05" db="EMBL/GenBank/DDBJ databases">
        <title>Chitinophaga laudate sp. nov., isolated from a tropical peat swamp.</title>
        <authorList>
            <person name="Goh C.B.S."/>
            <person name="Lee M.S."/>
            <person name="Parimannan S."/>
            <person name="Pasbakhsh P."/>
            <person name="Yule C.M."/>
            <person name="Rajandas H."/>
            <person name="Loke S."/>
            <person name="Croft L."/>
            <person name="Tan J.B.L."/>
        </authorList>
    </citation>
    <scope>NUCLEOTIDE SEQUENCE</scope>
    <source>
        <strain evidence="8">Mgbs1</strain>
    </source>
</reference>
<dbReference type="Proteomes" id="UP000281028">
    <property type="component" value="Unassembled WGS sequence"/>
</dbReference>
<dbReference type="GO" id="GO:0009279">
    <property type="term" value="C:cell outer membrane"/>
    <property type="evidence" value="ECO:0007669"/>
    <property type="project" value="UniProtKB-SubCell"/>
</dbReference>
<evidence type="ECO:0000259" key="7">
    <source>
        <dbReference type="Pfam" id="PF14322"/>
    </source>
</evidence>
<keyword evidence="5" id="KW-0998">Cell outer membrane</keyword>
<name>A0A9Q5GNP3_9BACT</name>
<evidence type="ECO:0000256" key="3">
    <source>
        <dbReference type="ARBA" id="ARBA00022729"/>
    </source>
</evidence>
<keyword evidence="9" id="KW-1185">Reference proteome</keyword>
<evidence type="ECO:0000256" key="4">
    <source>
        <dbReference type="ARBA" id="ARBA00023136"/>
    </source>
</evidence>